<dbReference type="InterPro" id="IPR050300">
    <property type="entry name" value="GDXG_lipolytic_enzyme"/>
</dbReference>
<dbReference type="AlphaFoldDB" id="A0A846RXL6"/>
<keyword evidence="2" id="KW-1133">Transmembrane helix</keyword>
<dbReference type="EMBL" id="JAATJL010000001">
    <property type="protein sequence ID" value="NJC23726.1"/>
    <property type="molecule type" value="Genomic_DNA"/>
</dbReference>
<feature type="transmembrane region" description="Helical" evidence="2">
    <location>
        <begin position="37"/>
        <end position="54"/>
    </location>
</feature>
<evidence type="ECO:0000313" key="5">
    <source>
        <dbReference type="Proteomes" id="UP000547458"/>
    </source>
</evidence>
<proteinExistence type="predicted"/>
<accession>A0A846RXL6</accession>
<dbReference type="InterPro" id="IPR029058">
    <property type="entry name" value="AB_hydrolase_fold"/>
</dbReference>
<name>A0A846RXL6_9MICC</name>
<keyword evidence="5" id="KW-1185">Reference proteome</keyword>
<feature type="domain" description="BD-FAE-like" evidence="3">
    <location>
        <begin position="156"/>
        <end position="264"/>
    </location>
</feature>
<protein>
    <submittedName>
        <fullName evidence="4">Acetyl esterase/lipase</fullName>
    </submittedName>
</protein>
<dbReference type="GO" id="GO:0016787">
    <property type="term" value="F:hydrolase activity"/>
    <property type="evidence" value="ECO:0007669"/>
    <property type="project" value="UniProtKB-KW"/>
</dbReference>
<evidence type="ECO:0000259" key="3">
    <source>
        <dbReference type="Pfam" id="PF20434"/>
    </source>
</evidence>
<comment type="caution">
    <text evidence="4">The sequence shown here is derived from an EMBL/GenBank/DDBJ whole genome shotgun (WGS) entry which is preliminary data.</text>
</comment>
<dbReference type="InterPro" id="IPR049492">
    <property type="entry name" value="BD-FAE-like_dom"/>
</dbReference>
<sequence>MLSNLPVGFLLTVLILGVATVCALWPKRAPGPLGTGMYLAGMGVNEIPLVAALWAVPGTVLTLADDDPLTPGGILGAVILVVAWVGLGVVAYRAVRSADVPEAAMRASLGTDWRSGVEPGRPNLLRAFLLPFLRRRRDVERVRNIAYDDGGRRHLLDVYRHRSRPQGCPVFAHFHGGHFVSGAKNRESLPLLYHLASRGWLCVSANYRLTSFPDYVVDAKRVLAWVQEQGASYGADPSVVFVAGNSAGGYLASFAALTPNQPEYQPGFEGIDTSVTAAVCQYGYYGTTAGDPRSTPAAHVSEEAPPFLVVHGDRDTMVPVEWTREFVAELKAASREPVVYMELPDAQHTFDYFNSLRAQLVAERIEAFAGWVRSRANAR</sequence>
<reference evidence="4 5" key="1">
    <citation type="submission" date="2020-03" db="EMBL/GenBank/DDBJ databases">
        <title>Sequencing the genomes of 1000 actinobacteria strains.</title>
        <authorList>
            <person name="Klenk H.-P."/>
        </authorList>
    </citation>
    <scope>NUCLEOTIDE SEQUENCE [LARGE SCALE GENOMIC DNA]</scope>
    <source>
        <strain evidence="4 5">DSM 16403</strain>
    </source>
</reference>
<keyword evidence="2" id="KW-0812">Transmembrane</keyword>
<dbReference type="Gene3D" id="3.40.50.1820">
    <property type="entry name" value="alpha/beta hydrolase"/>
    <property type="match status" value="1"/>
</dbReference>
<dbReference type="SUPFAM" id="SSF53474">
    <property type="entry name" value="alpha/beta-Hydrolases"/>
    <property type="match status" value="1"/>
</dbReference>
<organism evidence="4 5">
    <name type="scientific">Arthrobacter pigmenti</name>
    <dbReference type="NCBI Taxonomy" id="271432"/>
    <lineage>
        <taxon>Bacteria</taxon>
        <taxon>Bacillati</taxon>
        <taxon>Actinomycetota</taxon>
        <taxon>Actinomycetes</taxon>
        <taxon>Micrococcales</taxon>
        <taxon>Micrococcaceae</taxon>
        <taxon>Arthrobacter</taxon>
    </lineage>
</organism>
<evidence type="ECO:0000256" key="2">
    <source>
        <dbReference type="SAM" id="Phobius"/>
    </source>
</evidence>
<keyword evidence="1" id="KW-0378">Hydrolase</keyword>
<gene>
    <name evidence="4" type="ORF">BJ994_002802</name>
</gene>
<dbReference type="Pfam" id="PF20434">
    <property type="entry name" value="BD-FAE"/>
    <property type="match status" value="1"/>
</dbReference>
<dbReference type="PANTHER" id="PTHR48081:SF33">
    <property type="entry name" value="KYNURENINE FORMAMIDASE"/>
    <property type="match status" value="1"/>
</dbReference>
<evidence type="ECO:0000313" key="4">
    <source>
        <dbReference type="EMBL" id="NJC23726.1"/>
    </source>
</evidence>
<feature type="transmembrane region" description="Helical" evidence="2">
    <location>
        <begin position="6"/>
        <end position="25"/>
    </location>
</feature>
<dbReference type="Proteomes" id="UP000547458">
    <property type="component" value="Unassembled WGS sequence"/>
</dbReference>
<evidence type="ECO:0000256" key="1">
    <source>
        <dbReference type="ARBA" id="ARBA00022801"/>
    </source>
</evidence>
<feature type="transmembrane region" description="Helical" evidence="2">
    <location>
        <begin position="74"/>
        <end position="95"/>
    </location>
</feature>
<dbReference type="PANTHER" id="PTHR48081">
    <property type="entry name" value="AB HYDROLASE SUPERFAMILY PROTEIN C4A8.06C"/>
    <property type="match status" value="1"/>
</dbReference>
<dbReference type="RefSeq" id="WP_209066876.1">
    <property type="nucleotide sequence ID" value="NZ_JAATJL010000001.1"/>
</dbReference>
<keyword evidence="2" id="KW-0472">Membrane</keyword>